<protein>
    <recommendedName>
        <fullName evidence="4">Protein EFFECTOR OF TRANSCRIPTION 2-like</fullName>
    </recommendedName>
</protein>
<keyword evidence="3" id="KW-1185">Reference proteome</keyword>
<feature type="region of interest" description="Disordered" evidence="1">
    <location>
        <begin position="373"/>
        <end position="411"/>
    </location>
</feature>
<dbReference type="PANTHER" id="PTHR35133">
    <property type="entry name" value="PROTEIN EFFECTOR OF TRANSCRIPTION 2-RELATED"/>
    <property type="match status" value="1"/>
</dbReference>
<dbReference type="Proteomes" id="UP000822688">
    <property type="component" value="Chromosome 10"/>
</dbReference>
<feature type="region of interest" description="Disordered" evidence="1">
    <location>
        <begin position="136"/>
        <end position="163"/>
    </location>
</feature>
<feature type="compositionally biased region" description="Polar residues" evidence="1">
    <location>
        <begin position="384"/>
        <end position="398"/>
    </location>
</feature>
<accession>A0A8T0GME9</accession>
<dbReference type="Pfam" id="PF19239">
    <property type="entry name" value="GIY_YIG_domain"/>
    <property type="match status" value="2"/>
</dbReference>
<name>A0A8T0GME9_CERPU</name>
<dbReference type="InterPro" id="IPR038909">
    <property type="entry name" value="Effector_transcript"/>
</dbReference>
<dbReference type="GO" id="GO:0003677">
    <property type="term" value="F:DNA binding"/>
    <property type="evidence" value="ECO:0007669"/>
    <property type="project" value="InterPro"/>
</dbReference>
<evidence type="ECO:0000313" key="3">
    <source>
        <dbReference type="Proteomes" id="UP000822688"/>
    </source>
</evidence>
<dbReference type="PANTHER" id="PTHR35133:SF1">
    <property type="entry name" value="PROTEIN EFFECTOR OF TRANSCRIPTION 2-RELATED"/>
    <property type="match status" value="1"/>
</dbReference>
<gene>
    <name evidence="2" type="ORF">KC19_10G160800</name>
</gene>
<evidence type="ECO:0000256" key="1">
    <source>
        <dbReference type="SAM" id="MobiDB-lite"/>
    </source>
</evidence>
<proteinExistence type="predicted"/>
<dbReference type="AlphaFoldDB" id="A0A8T0GME9"/>
<dbReference type="GO" id="GO:0006355">
    <property type="term" value="P:regulation of DNA-templated transcription"/>
    <property type="evidence" value="ECO:0007669"/>
    <property type="project" value="InterPro"/>
</dbReference>
<evidence type="ECO:0000313" key="2">
    <source>
        <dbReference type="EMBL" id="KAG0560190.1"/>
    </source>
</evidence>
<sequence length="576" mass="65079">MASRLRREDYDKVKHDKCFSDWKVLVGPPDWQASGREGGEQFRSRNLPGPQVGSGVYELGVTLPAWKTVDHYSESASLKSEDIVVVYVGHAEHMRKRLQRYGQAGAHLEGPRSPISPPGIRFPELNFSRFEDLSQSSNGEEHLCKYSQTTSDERPSRIGGRRGSRVDMRVSIPQNRIPVADPLSPGVRGRGSPRGPRLFSEVFALGCSVAYRWASTSNKEVAEYVVHDLTEVFDYAWNRGGNSHMRLQDILGKIVLGKRAPDTSCCTRTTSRWRGFLFMRKPVVGIRIAAHKPARTRVRRRLGQSEDSGPRRFFMMLRKSPHLMIINGKSAKQSEFTKINIPVDRCGVLLESGLVCNGLPQKGHQRCPMHMHVDLKKTSRRKSSQVTSQDSRSGSLASDPQEPVSFDSQKGLSLPKVPISCFPFRHRKKPKQKEQKRKGSISFSTWLTRSVEIKNKSIEWLLALEEMKGRSYNNNCSTSPILKPEIFSPENLNPSEEFPPGWLLRISPSNLNQGMESVSEQEVPEQVEDLRHYPKVDSGMPYSIVSKGSPVRWPRALNPSDYTYAARYTAPQYFQG</sequence>
<evidence type="ECO:0008006" key="4">
    <source>
        <dbReference type="Google" id="ProtNLM"/>
    </source>
</evidence>
<dbReference type="EMBL" id="CM026431">
    <property type="protein sequence ID" value="KAG0560190.1"/>
    <property type="molecule type" value="Genomic_DNA"/>
</dbReference>
<reference evidence="2" key="1">
    <citation type="submission" date="2020-06" db="EMBL/GenBank/DDBJ databases">
        <title>WGS assembly of Ceratodon purpureus strain R40.</title>
        <authorList>
            <person name="Carey S.B."/>
            <person name="Jenkins J."/>
            <person name="Shu S."/>
            <person name="Lovell J.T."/>
            <person name="Sreedasyam A."/>
            <person name="Maumus F."/>
            <person name="Tiley G.P."/>
            <person name="Fernandez-Pozo N."/>
            <person name="Barry K."/>
            <person name="Chen C."/>
            <person name="Wang M."/>
            <person name="Lipzen A."/>
            <person name="Daum C."/>
            <person name="Saski C.A."/>
            <person name="Payton A.C."/>
            <person name="Mcbreen J.C."/>
            <person name="Conrad R.E."/>
            <person name="Kollar L.M."/>
            <person name="Olsson S."/>
            <person name="Huttunen S."/>
            <person name="Landis J.B."/>
            <person name="Wickett N.J."/>
            <person name="Johnson M.G."/>
            <person name="Rensing S.A."/>
            <person name="Grimwood J."/>
            <person name="Schmutz J."/>
            <person name="Mcdaniel S.F."/>
        </authorList>
    </citation>
    <scope>NUCLEOTIDE SEQUENCE</scope>
    <source>
        <strain evidence="2">R40</strain>
    </source>
</reference>
<comment type="caution">
    <text evidence="2">The sequence shown here is derived from an EMBL/GenBank/DDBJ whole genome shotgun (WGS) entry which is preliminary data.</text>
</comment>
<organism evidence="2 3">
    <name type="scientific">Ceratodon purpureus</name>
    <name type="common">Fire moss</name>
    <name type="synonym">Dicranum purpureum</name>
    <dbReference type="NCBI Taxonomy" id="3225"/>
    <lineage>
        <taxon>Eukaryota</taxon>
        <taxon>Viridiplantae</taxon>
        <taxon>Streptophyta</taxon>
        <taxon>Embryophyta</taxon>
        <taxon>Bryophyta</taxon>
        <taxon>Bryophytina</taxon>
        <taxon>Bryopsida</taxon>
        <taxon>Dicranidae</taxon>
        <taxon>Pseudoditrichales</taxon>
        <taxon>Ditrichaceae</taxon>
        <taxon>Ceratodon</taxon>
    </lineage>
</organism>